<keyword evidence="5" id="KW-1185">Reference proteome</keyword>
<feature type="region of interest" description="Disordered" evidence="2">
    <location>
        <begin position="186"/>
        <end position="247"/>
    </location>
</feature>
<protein>
    <submittedName>
        <fullName evidence="4">Uncharacterized protein</fullName>
    </submittedName>
</protein>
<feature type="compositionally biased region" description="Acidic residues" evidence="2">
    <location>
        <begin position="886"/>
        <end position="901"/>
    </location>
</feature>
<gene>
    <name evidence="4" type="ORF">BGZ70_005720</name>
</gene>
<dbReference type="OrthoDB" id="2413627at2759"/>
<keyword evidence="3" id="KW-1133">Transmembrane helix</keyword>
<organism evidence="4 5">
    <name type="scientific">Mortierella alpina</name>
    <name type="common">Oleaginous fungus</name>
    <name type="synonym">Mortierella renispora</name>
    <dbReference type="NCBI Taxonomy" id="64518"/>
    <lineage>
        <taxon>Eukaryota</taxon>
        <taxon>Fungi</taxon>
        <taxon>Fungi incertae sedis</taxon>
        <taxon>Mucoromycota</taxon>
        <taxon>Mortierellomycotina</taxon>
        <taxon>Mortierellomycetes</taxon>
        <taxon>Mortierellales</taxon>
        <taxon>Mortierellaceae</taxon>
        <taxon>Mortierella</taxon>
    </lineage>
</organism>
<evidence type="ECO:0000256" key="2">
    <source>
        <dbReference type="SAM" id="MobiDB-lite"/>
    </source>
</evidence>
<feature type="region of interest" description="Disordered" evidence="2">
    <location>
        <begin position="854"/>
        <end position="901"/>
    </location>
</feature>
<keyword evidence="3" id="KW-0812">Transmembrane</keyword>
<accession>A0A9P6J8X9</accession>
<evidence type="ECO:0000256" key="1">
    <source>
        <dbReference type="SAM" id="Coils"/>
    </source>
</evidence>
<evidence type="ECO:0000313" key="4">
    <source>
        <dbReference type="EMBL" id="KAF9964920.1"/>
    </source>
</evidence>
<feature type="transmembrane region" description="Helical" evidence="3">
    <location>
        <begin position="784"/>
        <end position="803"/>
    </location>
</feature>
<sequence>MAIQHGLPNGRADLVQKTTANMHTSKANGHPEDPTLPPPPRMRANSRPERRDSLPSSIPAYAIPYGFGSMGSAPLSASTKSPAMSGPPSGSSHNSATLPHGDPAKELSFATGRFRDMLKRNVVGLTGPGSSSGLHSPLSATALPQLDHSSGRRASSQSSSAIADMMFGDEQPSLFSISRIAGRRSKFNSKPYGEESADGSPPGSEDDDTPLTIRQATPHDQNQPGAAHLHRHRSRGAEQISDQKRVKVKPISHALREARQSNPDPNVLYAELLPLPGAFMDAFGSHAGSPATMLSPMARPPLTPTAVPSTPLTTSMSAAVSKQMLLTAFPMTVGMMPSSSGMRTRTDSIPDSAVSNPTTWSTVNPRLQSSHRAANRMSAGDPLGSRNFLFKSYLNSKFQGHYVFRVRDDQVEYGRLPVSLEQACSLYFREADVTYRSLEKKAKLWREEQRNSQARREQAWQIARNNNQSIPGTIEDYSESALGVVSEKDAQCAESANVGIRKNTIATLKPTHDSFLQERKPLERHQRAMDEAYWQEVERAHWQESKEAICGLELCLWELVKSVEYERFDFINQIEIQNENRDTALFSIVNGDKTNVMWLESPSVKLKQEFLNWIAVSLMDRGDSDSCAEKVSEIRRRGAEVNKFLKGDLETRVVDQETVDDVLTMAEIRIHLLEADIRSKREDTMSTMEELEAVLDKLDNLDEETKTLMTRMTRAIDSGEVQAALQPSLTTGMTLAETVQCKIRDVNQRIIVCARIMGAARLNLNRLKYEIELEQRSMKLIRRYKIVIGIASLSVLVLVWLLYRRSSSHFAAVVVHGDSSATEPLSSSSSYLAPHVPETTSPYFSNPVRNPFLQTLSTHQHPPSHDHHFGKQSDKSDLSSSPDTDTAVELEEDDGELPGPS</sequence>
<dbReference type="Proteomes" id="UP000738359">
    <property type="component" value="Unassembled WGS sequence"/>
</dbReference>
<feature type="region of interest" description="Disordered" evidence="2">
    <location>
        <begin position="71"/>
        <end position="106"/>
    </location>
</feature>
<evidence type="ECO:0000313" key="5">
    <source>
        <dbReference type="Proteomes" id="UP000738359"/>
    </source>
</evidence>
<evidence type="ECO:0000256" key="3">
    <source>
        <dbReference type="SAM" id="Phobius"/>
    </source>
</evidence>
<feature type="coiled-coil region" evidence="1">
    <location>
        <begin position="681"/>
        <end position="711"/>
    </location>
</feature>
<keyword evidence="1" id="KW-0175">Coiled coil</keyword>
<feature type="compositionally biased region" description="Polar residues" evidence="2">
    <location>
        <begin position="16"/>
        <end position="27"/>
    </location>
</feature>
<proteinExistence type="predicted"/>
<feature type="compositionally biased region" description="Polar residues" evidence="2">
    <location>
        <begin position="212"/>
        <end position="224"/>
    </location>
</feature>
<reference evidence="4" key="1">
    <citation type="journal article" date="2020" name="Fungal Divers.">
        <title>Resolving the Mortierellaceae phylogeny through synthesis of multi-gene phylogenetics and phylogenomics.</title>
        <authorList>
            <person name="Vandepol N."/>
            <person name="Liber J."/>
            <person name="Desiro A."/>
            <person name="Na H."/>
            <person name="Kennedy M."/>
            <person name="Barry K."/>
            <person name="Grigoriev I.V."/>
            <person name="Miller A.N."/>
            <person name="O'Donnell K."/>
            <person name="Stajich J.E."/>
            <person name="Bonito G."/>
        </authorList>
    </citation>
    <scope>NUCLEOTIDE SEQUENCE</scope>
    <source>
        <strain evidence="4">CK1249</strain>
    </source>
</reference>
<comment type="caution">
    <text evidence="4">The sequence shown here is derived from an EMBL/GenBank/DDBJ whole genome shotgun (WGS) entry which is preliminary data.</text>
</comment>
<feature type="compositionally biased region" description="Basic and acidic residues" evidence="2">
    <location>
        <begin position="863"/>
        <end position="877"/>
    </location>
</feature>
<keyword evidence="3" id="KW-0472">Membrane</keyword>
<feature type="region of interest" description="Disordered" evidence="2">
    <location>
        <begin position="338"/>
        <end position="364"/>
    </location>
</feature>
<dbReference type="AlphaFoldDB" id="A0A9P6J8X9"/>
<feature type="region of interest" description="Disordered" evidence="2">
    <location>
        <begin position="1"/>
        <end position="59"/>
    </location>
</feature>
<dbReference type="EMBL" id="JAAAHY010000306">
    <property type="protein sequence ID" value="KAF9964920.1"/>
    <property type="molecule type" value="Genomic_DNA"/>
</dbReference>
<name>A0A9P6J8X9_MORAP</name>